<feature type="compositionally biased region" description="Polar residues" evidence="1">
    <location>
        <begin position="111"/>
        <end position="121"/>
    </location>
</feature>
<dbReference type="Proteomes" id="UP000250140">
    <property type="component" value="Unassembled WGS sequence"/>
</dbReference>
<accession>A0A8E2FBX2</accession>
<gene>
    <name evidence="2" type="ORF">AOQ84DRAFT_359156</name>
</gene>
<sequence length="150" mass="16293">MACRDKPAGSHRDDGPEGKDVARYGNERCIHKSPPNSHPRCVRAGREKSSLWVQASCPALDPLASETEECLRVQPAVSLGLQRPIMKKKQTYQFWPPNPPCGVGQAGLQAAQPTTRLTQDNIMHERQATPQDQRAGILVSGSPSSQQASG</sequence>
<dbReference type="AlphaFoldDB" id="A0A8E2FBX2"/>
<feature type="region of interest" description="Disordered" evidence="1">
    <location>
        <begin position="1"/>
        <end position="42"/>
    </location>
</feature>
<protein>
    <submittedName>
        <fullName evidence="2">Uncharacterized protein</fullName>
    </submittedName>
</protein>
<dbReference type="EMBL" id="KV748611">
    <property type="protein sequence ID" value="OCL14151.1"/>
    <property type="molecule type" value="Genomic_DNA"/>
</dbReference>
<reference evidence="2 3" key="1">
    <citation type="journal article" date="2016" name="Nat. Commun.">
        <title>Ectomycorrhizal ecology is imprinted in the genome of the dominant symbiotic fungus Cenococcum geophilum.</title>
        <authorList>
            <consortium name="DOE Joint Genome Institute"/>
            <person name="Peter M."/>
            <person name="Kohler A."/>
            <person name="Ohm R.A."/>
            <person name="Kuo A."/>
            <person name="Krutzmann J."/>
            <person name="Morin E."/>
            <person name="Arend M."/>
            <person name="Barry K.W."/>
            <person name="Binder M."/>
            <person name="Choi C."/>
            <person name="Clum A."/>
            <person name="Copeland A."/>
            <person name="Grisel N."/>
            <person name="Haridas S."/>
            <person name="Kipfer T."/>
            <person name="LaButti K."/>
            <person name="Lindquist E."/>
            <person name="Lipzen A."/>
            <person name="Maire R."/>
            <person name="Meier B."/>
            <person name="Mihaltcheva S."/>
            <person name="Molinier V."/>
            <person name="Murat C."/>
            <person name="Poggeler S."/>
            <person name="Quandt C.A."/>
            <person name="Sperisen C."/>
            <person name="Tritt A."/>
            <person name="Tisserant E."/>
            <person name="Crous P.W."/>
            <person name="Henrissat B."/>
            <person name="Nehls U."/>
            <person name="Egli S."/>
            <person name="Spatafora J.W."/>
            <person name="Grigoriev I.V."/>
            <person name="Martin F.M."/>
        </authorList>
    </citation>
    <scope>NUCLEOTIDE SEQUENCE [LARGE SCALE GENOMIC DNA]</scope>
    <source>
        <strain evidence="2 3">CBS 207.34</strain>
    </source>
</reference>
<proteinExistence type="predicted"/>
<feature type="compositionally biased region" description="Basic and acidic residues" evidence="1">
    <location>
        <begin position="1"/>
        <end position="30"/>
    </location>
</feature>
<evidence type="ECO:0000256" key="1">
    <source>
        <dbReference type="SAM" id="MobiDB-lite"/>
    </source>
</evidence>
<organism evidence="2 3">
    <name type="scientific">Glonium stellatum</name>
    <dbReference type="NCBI Taxonomy" id="574774"/>
    <lineage>
        <taxon>Eukaryota</taxon>
        <taxon>Fungi</taxon>
        <taxon>Dikarya</taxon>
        <taxon>Ascomycota</taxon>
        <taxon>Pezizomycotina</taxon>
        <taxon>Dothideomycetes</taxon>
        <taxon>Pleosporomycetidae</taxon>
        <taxon>Gloniales</taxon>
        <taxon>Gloniaceae</taxon>
        <taxon>Glonium</taxon>
    </lineage>
</organism>
<name>A0A8E2FBX2_9PEZI</name>
<evidence type="ECO:0000313" key="3">
    <source>
        <dbReference type="Proteomes" id="UP000250140"/>
    </source>
</evidence>
<feature type="compositionally biased region" description="Polar residues" evidence="1">
    <location>
        <begin position="141"/>
        <end position="150"/>
    </location>
</feature>
<evidence type="ECO:0000313" key="2">
    <source>
        <dbReference type="EMBL" id="OCL14151.1"/>
    </source>
</evidence>
<feature type="region of interest" description="Disordered" evidence="1">
    <location>
        <begin position="103"/>
        <end position="150"/>
    </location>
</feature>
<keyword evidence="3" id="KW-1185">Reference proteome</keyword>